<proteinExistence type="predicted"/>
<evidence type="ECO:0000313" key="2">
    <source>
        <dbReference type="Proteomes" id="UP000292082"/>
    </source>
</evidence>
<dbReference type="Proteomes" id="UP000292082">
    <property type="component" value="Unassembled WGS sequence"/>
</dbReference>
<evidence type="ECO:0000313" key="1">
    <source>
        <dbReference type="EMBL" id="TBU59408.1"/>
    </source>
</evidence>
<sequence length="122" mass="13160">MLGSSTNTLSGSHPSSMTCTILASASPTIRARGGRGSMSCRVSCTGIGVSVCILIMDVCRLHGYGHRNWIDLTDSGDPSRSPFRGEQRPSHGYYCVYFLAVSLAKSSDTLQRQHKDSRYIAG</sequence>
<accession>A0A4V2K8C4</accession>
<dbReference type="AlphaFoldDB" id="A0A4V2K8C4"/>
<keyword evidence="2" id="KW-1185">Reference proteome</keyword>
<reference evidence="1 2" key="1">
    <citation type="submission" date="2019-01" db="EMBL/GenBank/DDBJ databases">
        <title>Draft genome sequences of three monokaryotic isolates of the white-rot basidiomycete fungus Dichomitus squalens.</title>
        <authorList>
            <consortium name="DOE Joint Genome Institute"/>
            <person name="Lopez S.C."/>
            <person name="Andreopoulos B."/>
            <person name="Pangilinan J."/>
            <person name="Lipzen A."/>
            <person name="Riley R."/>
            <person name="Ahrendt S."/>
            <person name="Ng V."/>
            <person name="Barry K."/>
            <person name="Daum C."/>
            <person name="Grigoriev I.V."/>
            <person name="Hilden K.S."/>
            <person name="Makela M.R."/>
            <person name="de Vries R.P."/>
        </authorList>
    </citation>
    <scope>NUCLEOTIDE SEQUENCE [LARGE SCALE GENOMIC DNA]</scope>
    <source>
        <strain evidence="1 2">CBS 464.89</strain>
    </source>
</reference>
<organism evidence="1 2">
    <name type="scientific">Dichomitus squalens</name>
    <dbReference type="NCBI Taxonomy" id="114155"/>
    <lineage>
        <taxon>Eukaryota</taxon>
        <taxon>Fungi</taxon>
        <taxon>Dikarya</taxon>
        <taxon>Basidiomycota</taxon>
        <taxon>Agaricomycotina</taxon>
        <taxon>Agaricomycetes</taxon>
        <taxon>Polyporales</taxon>
        <taxon>Polyporaceae</taxon>
        <taxon>Dichomitus</taxon>
    </lineage>
</organism>
<name>A0A4V2K8C4_9APHY</name>
<gene>
    <name evidence="1" type="ORF">BD310DRAFT_925047</name>
</gene>
<protein>
    <submittedName>
        <fullName evidence="1">Uncharacterized protein</fullName>
    </submittedName>
</protein>
<dbReference type="EMBL" id="ML145114">
    <property type="protein sequence ID" value="TBU59408.1"/>
    <property type="molecule type" value="Genomic_DNA"/>
</dbReference>